<keyword evidence="2" id="KW-0227">DNA damage</keyword>
<evidence type="ECO:0000256" key="4">
    <source>
        <dbReference type="SAM" id="Coils"/>
    </source>
</evidence>
<evidence type="ECO:0000313" key="5">
    <source>
        <dbReference type="EMBL" id="AMD19757.1"/>
    </source>
</evidence>
<reference evidence="5 6" key="1">
    <citation type="submission" date="2016-01" db="EMBL/GenBank/DDBJ databases">
        <title>Genome sequence of the yeast Holleya sinecauda.</title>
        <authorList>
            <person name="Dietrich F.S."/>
        </authorList>
    </citation>
    <scope>NUCLEOTIDE SEQUENCE [LARGE SCALE GENOMIC DNA]</scope>
    <source>
        <strain evidence="5 6">ATCC 58844</strain>
    </source>
</reference>
<dbReference type="STRING" id="45286.A0A120K1V0"/>
<dbReference type="Pfam" id="PF07061">
    <property type="entry name" value="Swi5"/>
    <property type="match status" value="1"/>
</dbReference>
<accession>A0A120K1V0</accession>
<sequence length="91" mass="10797">MDNIVARINKKNTKLKDLMASCDQLELNFKELCETNNIEVTPYNLNDKHIKNLKKYNELRDTGLRLVQFIANEKNCRIKEIFEEMNFSTED</sequence>
<feature type="coiled-coil region" evidence="4">
    <location>
        <begin position="8"/>
        <end position="35"/>
    </location>
</feature>
<protein>
    <submittedName>
        <fullName evidence="5">HCL394Wp</fullName>
    </submittedName>
</protein>
<keyword evidence="4" id="KW-0175">Coiled coil</keyword>
<dbReference type="RefSeq" id="XP_017986753.1">
    <property type="nucleotide sequence ID" value="XM_018131359.1"/>
</dbReference>
<dbReference type="Proteomes" id="UP000243052">
    <property type="component" value="Chromosome iii"/>
</dbReference>
<dbReference type="AlphaFoldDB" id="A0A120K1V0"/>
<dbReference type="InterPro" id="IPR010760">
    <property type="entry name" value="DNA-repair_Swi5"/>
</dbReference>
<dbReference type="GO" id="GO:0006281">
    <property type="term" value="P:DNA repair"/>
    <property type="evidence" value="ECO:0007669"/>
    <property type="project" value="UniProtKB-KW"/>
</dbReference>
<evidence type="ECO:0000256" key="2">
    <source>
        <dbReference type="ARBA" id="ARBA00022763"/>
    </source>
</evidence>
<dbReference type="EMBL" id="CP014243">
    <property type="protein sequence ID" value="AMD19757.1"/>
    <property type="molecule type" value="Genomic_DNA"/>
</dbReference>
<evidence type="ECO:0000313" key="6">
    <source>
        <dbReference type="Proteomes" id="UP000243052"/>
    </source>
</evidence>
<proteinExistence type="inferred from homology"/>
<organism evidence="5 6">
    <name type="scientific">Eremothecium sinecaudum</name>
    <dbReference type="NCBI Taxonomy" id="45286"/>
    <lineage>
        <taxon>Eukaryota</taxon>
        <taxon>Fungi</taxon>
        <taxon>Dikarya</taxon>
        <taxon>Ascomycota</taxon>
        <taxon>Saccharomycotina</taxon>
        <taxon>Saccharomycetes</taxon>
        <taxon>Saccharomycetales</taxon>
        <taxon>Saccharomycetaceae</taxon>
        <taxon>Eremothecium</taxon>
    </lineage>
</organism>
<evidence type="ECO:0000256" key="3">
    <source>
        <dbReference type="ARBA" id="ARBA00023204"/>
    </source>
</evidence>
<keyword evidence="6" id="KW-1185">Reference proteome</keyword>
<keyword evidence="3" id="KW-0234">DNA repair</keyword>
<dbReference type="Gene3D" id="1.20.5.170">
    <property type="match status" value="1"/>
</dbReference>
<evidence type="ECO:0000256" key="1">
    <source>
        <dbReference type="ARBA" id="ARBA00008060"/>
    </source>
</evidence>
<comment type="similarity">
    <text evidence="1">Belongs to the SWI5/SAE3 family.</text>
</comment>
<name>A0A120K1V0_9SACH</name>
<dbReference type="GeneID" id="28722972"/>
<dbReference type="OrthoDB" id="255837at2759"/>
<gene>
    <name evidence="5" type="ORF">AW171_hschr31608</name>
</gene>